<gene>
    <name evidence="2" type="ORF">DVS28_a1819</name>
</gene>
<organism evidence="2 3">
    <name type="scientific">Euzebya pacifica</name>
    <dbReference type="NCBI Taxonomy" id="1608957"/>
    <lineage>
        <taxon>Bacteria</taxon>
        <taxon>Bacillati</taxon>
        <taxon>Actinomycetota</taxon>
        <taxon>Nitriliruptoria</taxon>
        <taxon>Euzebyales</taxon>
    </lineage>
</organism>
<dbReference type="RefSeq" id="WP_114591148.1">
    <property type="nucleotide sequence ID" value="NZ_CAXIBR010000060.1"/>
</dbReference>
<feature type="compositionally biased region" description="Low complexity" evidence="1">
    <location>
        <begin position="95"/>
        <end position="116"/>
    </location>
</feature>
<sequence length="140" mass="14784">MSAPQQPQPSQEELEAYFNELRQAPVHDLLLQAFSVLGTGAEVKLGLPDARVLIDSMEALLAAGRVVLEETAAQLEQAIVQLKTAQVQAEKEIAAEQAGEGQGEGQAAEPGQAQADTPPPAAPQQPQQKATDKLWIPGQG</sequence>
<proteinExistence type="predicted"/>
<dbReference type="Proteomes" id="UP000264006">
    <property type="component" value="Chromosome"/>
</dbReference>
<keyword evidence="3" id="KW-1185">Reference proteome</keyword>
<dbReference type="OrthoDB" id="5197646at2"/>
<feature type="region of interest" description="Disordered" evidence="1">
    <location>
        <begin position="90"/>
        <end position="140"/>
    </location>
</feature>
<name>A0A346XWB3_9ACTN</name>
<dbReference type="EMBL" id="CP031165">
    <property type="protein sequence ID" value="AXV06510.1"/>
    <property type="molecule type" value="Genomic_DNA"/>
</dbReference>
<accession>A0A346XWB3</accession>
<protein>
    <submittedName>
        <fullName evidence="2">Uncharacterized protein</fullName>
    </submittedName>
</protein>
<evidence type="ECO:0000313" key="2">
    <source>
        <dbReference type="EMBL" id="AXV06510.1"/>
    </source>
</evidence>
<reference evidence="2 3" key="1">
    <citation type="submission" date="2018-09" db="EMBL/GenBank/DDBJ databases">
        <title>Complete genome sequence of Euzebya sp. DY32-46 isolated from seawater of Pacific Ocean.</title>
        <authorList>
            <person name="Xu L."/>
            <person name="Wu Y.-H."/>
            <person name="Xu X.-W."/>
        </authorList>
    </citation>
    <scope>NUCLEOTIDE SEQUENCE [LARGE SCALE GENOMIC DNA]</scope>
    <source>
        <strain evidence="2 3">DY32-46</strain>
    </source>
</reference>
<dbReference type="AlphaFoldDB" id="A0A346XWB3"/>
<evidence type="ECO:0000313" key="3">
    <source>
        <dbReference type="Proteomes" id="UP000264006"/>
    </source>
</evidence>
<evidence type="ECO:0000256" key="1">
    <source>
        <dbReference type="SAM" id="MobiDB-lite"/>
    </source>
</evidence>
<dbReference type="KEGG" id="euz:DVS28_a1819"/>